<dbReference type="Pfam" id="PF01852">
    <property type="entry name" value="START"/>
    <property type="match status" value="1"/>
</dbReference>
<evidence type="ECO:0000256" key="3">
    <source>
        <dbReference type="ARBA" id="ARBA00023015"/>
    </source>
</evidence>
<evidence type="ECO:0000256" key="4">
    <source>
        <dbReference type="ARBA" id="ARBA00023054"/>
    </source>
</evidence>
<keyword evidence="3" id="KW-0805">Transcription regulation</keyword>
<dbReference type="PROSITE" id="PS50848">
    <property type="entry name" value="START"/>
    <property type="match status" value="1"/>
</dbReference>
<evidence type="ECO:0000256" key="6">
    <source>
        <dbReference type="ARBA" id="ARBA00023155"/>
    </source>
</evidence>
<evidence type="ECO:0000313" key="13">
    <source>
        <dbReference type="EMBL" id="VVA96303.1"/>
    </source>
</evidence>
<dbReference type="PROSITE" id="PS50071">
    <property type="entry name" value="HOMEOBOX_2"/>
    <property type="match status" value="1"/>
</dbReference>
<feature type="domain" description="Homeobox" evidence="11">
    <location>
        <begin position="1"/>
        <end position="20"/>
    </location>
</feature>
<dbReference type="GO" id="GO:0005634">
    <property type="term" value="C:nucleus"/>
    <property type="evidence" value="ECO:0007669"/>
    <property type="project" value="UniProtKB-SubCell"/>
</dbReference>
<keyword evidence="6 9" id="KW-0371">Homeobox</keyword>
<dbReference type="InterPro" id="IPR057993">
    <property type="entry name" value="HD-Zip_IV_C"/>
</dbReference>
<dbReference type="InterPro" id="IPR001356">
    <property type="entry name" value="HD"/>
</dbReference>
<keyword evidence="4" id="KW-0175">Coiled coil</keyword>
<evidence type="ECO:0000259" key="11">
    <source>
        <dbReference type="PROSITE" id="PS50071"/>
    </source>
</evidence>
<dbReference type="InterPro" id="IPR023393">
    <property type="entry name" value="START-like_dom_sf"/>
</dbReference>
<dbReference type="OrthoDB" id="6159439at2759"/>
<evidence type="ECO:0000256" key="7">
    <source>
        <dbReference type="ARBA" id="ARBA00023163"/>
    </source>
</evidence>
<evidence type="ECO:0000256" key="8">
    <source>
        <dbReference type="ARBA" id="ARBA00023242"/>
    </source>
</evidence>
<dbReference type="CDD" id="cd08875">
    <property type="entry name" value="START_ArGLABRA2_like"/>
    <property type="match status" value="1"/>
</dbReference>
<protein>
    <recommendedName>
        <fullName evidence="15">Homeobox domain-containing protein</fullName>
    </recommendedName>
</protein>
<name>A0A565B4L8_9BRAS</name>
<dbReference type="Pfam" id="PF25797">
    <property type="entry name" value="PDF2_C"/>
    <property type="match status" value="1"/>
</dbReference>
<dbReference type="PANTHER" id="PTHR45654">
    <property type="entry name" value="HOMEOBOX-LEUCINE ZIPPER PROTEIN MERISTEM L1"/>
    <property type="match status" value="1"/>
</dbReference>
<gene>
    <name evidence="13" type="ORF">ANE_LOCUS6748</name>
</gene>
<sequence>MEVDQVKFWFQNKRTQSKAQDEKSSNILLRGENEKLKSENEAMREALENVVCPPCGGPPYERERSLQKMRLENAQLKKRRDELANFVSKNKLNRSTMVESVASARRQQMFDTRFSYEANPSSIFDLPSSLGPLNSQTVQPQELSQMDIAQLSEIAASAVEELKRLFTDEKDFWVKSSIDGAYMINQERYEKFFRGIRHFMNSGARVESSKDATVVPIEATNLIEMFLDSEKWKDLFPTIVNKAKTIHMFGSDLPIKENCNVVQVIWEKQHILSSLVSAREFMIVRCCQEIGKGLWIIADVSHSIVNFDLVNAPCYKRPSGCLIQALPNGQSEVMWIEHVEVDDKPNAHQMYKDLLFGRSGYCAKRWIVTLERMCERMVLSSTRTFPPTDWSEEQGRWNVMKVGERMLKIFNQMLTMSGKVDFPQHSNGGIRVSVRLNNENGQPPGLVISAASSLSVPFTPLQVFNILSNTNTRHLWDVLCHENPVSEIARFFTGSSETNLVNILKPIQENLGMFMMTQITDKNDMLMLQDCYMDALGGMLVYAPLDKATLNVAVSGQVNPCDIPILPSGFTISSDGRRSTVAEDGGTLITAVFQILMSGPPKLNELTEKSVDAVSTLVSRTIQNVKELLLNSPHI</sequence>
<dbReference type="SMART" id="SM00234">
    <property type="entry name" value="START"/>
    <property type="match status" value="1"/>
</dbReference>
<dbReference type="GO" id="GO:0003677">
    <property type="term" value="F:DNA binding"/>
    <property type="evidence" value="ECO:0007669"/>
    <property type="project" value="UniProtKB-UniRule"/>
</dbReference>
<feature type="region of interest" description="Disordered" evidence="10">
    <location>
        <begin position="14"/>
        <end position="33"/>
    </location>
</feature>
<dbReference type="Proteomes" id="UP000489600">
    <property type="component" value="Unassembled WGS sequence"/>
</dbReference>
<dbReference type="SUPFAM" id="SSF55961">
    <property type="entry name" value="Bet v1-like"/>
    <property type="match status" value="2"/>
</dbReference>
<keyword evidence="5 9" id="KW-0238">DNA-binding</keyword>
<dbReference type="EMBL" id="CABITT030000003">
    <property type="protein sequence ID" value="VVA96303.1"/>
    <property type="molecule type" value="Genomic_DNA"/>
</dbReference>
<evidence type="ECO:0000256" key="9">
    <source>
        <dbReference type="PROSITE-ProRule" id="PRU00108"/>
    </source>
</evidence>
<proteinExistence type="inferred from homology"/>
<comment type="subcellular location">
    <subcellularLocation>
        <location evidence="1 9">Nucleus</location>
    </subcellularLocation>
</comment>
<dbReference type="InterPro" id="IPR042160">
    <property type="entry name" value="HD-Zip_IV"/>
</dbReference>
<comment type="similarity">
    <text evidence="2">Belongs to the HD-ZIP homeobox family. Class IV subfamily.</text>
</comment>
<feature type="DNA-binding region" description="Homeobox" evidence="9">
    <location>
        <begin position="3"/>
        <end position="21"/>
    </location>
</feature>
<comment type="caution">
    <text evidence="13">The sequence shown here is derived from an EMBL/GenBank/DDBJ whole genome shotgun (WGS) entry which is preliminary data.</text>
</comment>
<keyword evidence="14" id="KW-1185">Reference proteome</keyword>
<dbReference type="AlphaFoldDB" id="A0A565B4L8"/>
<evidence type="ECO:0000313" key="14">
    <source>
        <dbReference type="Proteomes" id="UP000489600"/>
    </source>
</evidence>
<dbReference type="InterPro" id="IPR002913">
    <property type="entry name" value="START_lipid-bd_dom"/>
</dbReference>
<evidence type="ECO:0000256" key="10">
    <source>
        <dbReference type="SAM" id="MobiDB-lite"/>
    </source>
</evidence>
<reference evidence="13" key="1">
    <citation type="submission" date="2019-07" db="EMBL/GenBank/DDBJ databases">
        <authorList>
            <person name="Dittberner H."/>
        </authorList>
    </citation>
    <scope>NUCLEOTIDE SEQUENCE [LARGE SCALE GENOMIC DNA]</scope>
</reference>
<evidence type="ECO:0008006" key="15">
    <source>
        <dbReference type="Google" id="ProtNLM"/>
    </source>
</evidence>
<dbReference type="PANTHER" id="PTHR45654:SF63">
    <property type="entry name" value="HOMEOBOX-LEUCINE ZIPPER PROTEIN HDG8"/>
    <property type="match status" value="1"/>
</dbReference>
<keyword evidence="8 9" id="KW-0539">Nucleus</keyword>
<organism evidence="13 14">
    <name type="scientific">Arabis nemorensis</name>
    <dbReference type="NCBI Taxonomy" id="586526"/>
    <lineage>
        <taxon>Eukaryota</taxon>
        <taxon>Viridiplantae</taxon>
        <taxon>Streptophyta</taxon>
        <taxon>Embryophyta</taxon>
        <taxon>Tracheophyta</taxon>
        <taxon>Spermatophyta</taxon>
        <taxon>Magnoliopsida</taxon>
        <taxon>eudicotyledons</taxon>
        <taxon>Gunneridae</taxon>
        <taxon>Pentapetalae</taxon>
        <taxon>rosids</taxon>
        <taxon>malvids</taxon>
        <taxon>Brassicales</taxon>
        <taxon>Brassicaceae</taxon>
        <taxon>Arabideae</taxon>
        <taxon>Arabis</taxon>
    </lineage>
</organism>
<keyword evidence="7" id="KW-0804">Transcription</keyword>
<evidence type="ECO:0000259" key="12">
    <source>
        <dbReference type="PROSITE" id="PS50848"/>
    </source>
</evidence>
<feature type="domain" description="START" evidence="12">
    <location>
        <begin position="144"/>
        <end position="379"/>
    </location>
</feature>
<evidence type="ECO:0000256" key="1">
    <source>
        <dbReference type="ARBA" id="ARBA00004123"/>
    </source>
</evidence>
<evidence type="ECO:0000256" key="2">
    <source>
        <dbReference type="ARBA" id="ARBA00006789"/>
    </source>
</evidence>
<evidence type="ECO:0000256" key="5">
    <source>
        <dbReference type="ARBA" id="ARBA00023125"/>
    </source>
</evidence>
<dbReference type="GO" id="GO:0008289">
    <property type="term" value="F:lipid binding"/>
    <property type="evidence" value="ECO:0007669"/>
    <property type="project" value="InterPro"/>
</dbReference>
<dbReference type="Gene3D" id="3.30.530.20">
    <property type="match status" value="1"/>
</dbReference>
<accession>A0A565B4L8</accession>